<feature type="binding site" evidence="7 10">
    <location>
        <position position="359"/>
    </location>
    <ligand>
        <name>Mg(2+)</name>
        <dbReference type="ChEBI" id="CHEBI:18420"/>
    </ligand>
</feature>
<evidence type="ECO:0000256" key="6">
    <source>
        <dbReference type="ARBA" id="ARBA00022962"/>
    </source>
</evidence>
<feature type="binding site" evidence="7 10">
    <location>
        <position position="297"/>
    </location>
    <ligand>
        <name>Mg(2+)</name>
        <dbReference type="ChEBI" id="CHEBI:18420"/>
    </ligand>
</feature>
<dbReference type="PIRSF" id="PIRSF000485">
    <property type="entry name" value="Amd_phspho_trans"/>
    <property type="match status" value="1"/>
</dbReference>
<dbReference type="SUPFAM" id="SSF56235">
    <property type="entry name" value="N-terminal nucleophile aminohydrolases (Ntn hydrolases)"/>
    <property type="match status" value="1"/>
</dbReference>
<dbReference type="Pfam" id="PF13537">
    <property type="entry name" value="GATase_7"/>
    <property type="match status" value="1"/>
</dbReference>
<evidence type="ECO:0000256" key="3">
    <source>
        <dbReference type="ARBA" id="ARBA00022676"/>
    </source>
</evidence>
<feature type="domain" description="Glutamine amidotransferase type-2" evidence="12">
    <location>
        <begin position="6"/>
        <end position="234"/>
    </location>
</feature>
<feature type="binding site" evidence="11">
    <location>
        <position position="450"/>
    </location>
    <ligand>
        <name>[4Fe-4S] cluster</name>
        <dbReference type="ChEBI" id="CHEBI:49883"/>
    </ligand>
</feature>
<sequence>MLKENCGLFAVYSKDPSYNITSYIIEGLIALQHRGQESAGIAVSDGEKIQTYKGMGIVNEVFTKEVVKKMEGFFGIGHVRYSTNGFSNYTNAEPLTVKYKGEYFSVAHNGQIGNSDYLRNQFEEKGTIFITTSDTELIPHLLVTNLNGLPSSWNTEEITKLIDENISPSYSLLLLFKNKIVAFRDRFGYRPLAICETKNGIYIASEDSAFKFFNLNGAKIREIEPGEMVQIDSNGIKSFIVNKNKDYKYCFFEHIYFARPDSNIFGDNVHLMREQLGELVAKEHPVMADIVVPVMDSGFSAALGYSKASGIPMELGLMRNKYIGRTFIDPDVKDRKLSVKRKLSPVNAVIENKKIVLIDDSMVRGTTMKHIVKMLKENGAKEVHIRIASPMVVNSCFWGIDIPDKSEIIGANRTKTDIKILLDADSLEFISLEFLLNYLGKKGKNYCFHCFQVT</sequence>
<dbReference type="Gene3D" id="3.60.20.10">
    <property type="entry name" value="Glutamine Phosphoribosylpyrophosphate, subunit 1, domain 1"/>
    <property type="match status" value="1"/>
</dbReference>
<dbReference type="GO" id="GO:0009113">
    <property type="term" value="P:purine nucleobase biosynthetic process"/>
    <property type="evidence" value="ECO:0007669"/>
    <property type="project" value="UniProtKB-UniRule"/>
</dbReference>
<dbReference type="RefSeq" id="WP_045088103.1">
    <property type="nucleotide sequence ID" value="NZ_LN824141.1"/>
</dbReference>
<comment type="catalytic activity">
    <reaction evidence="7 8">
        <text>5-phospho-beta-D-ribosylamine + L-glutamate + diphosphate = 5-phospho-alpha-D-ribose 1-diphosphate + L-glutamine + H2O</text>
        <dbReference type="Rhea" id="RHEA:14905"/>
        <dbReference type="ChEBI" id="CHEBI:15377"/>
        <dbReference type="ChEBI" id="CHEBI:29985"/>
        <dbReference type="ChEBI" id="CHEBI:33019"/>
        <dbReference type="ChEBI" id="CHEBI:58017"/>
        <dbReference type="ChEBI" id="CHEBI:58359"/>
        <dbReference type="ChEBI" id="CHEBI:58681"/>
        <dbReference type="EC" id="2.4.2.14"/>
    </reaction>
</comment>
<dbReference type="SUPFAM" id="SSF53271">
    <property type="entry name" value="PRTase-like"/>
    <property type="match status" value="1"/>
</dbReference>
<keyword evidence="3 7" id="KW-0328">Glycosyltransferase</keyword>
<protein>
    <recommendedName>
        <fullName evidence="7">Amidophosphoribosyltransferase</fullName>
        <shortName evidence="7">ATase</shortName>
        <ecNumber evidence="7">2.4.2.14</ecNumber>
    </recommendedName>
    <alternativeName>
        <fullName evidence="7">Glutamine phosphoribosylpyrophosphate amidotransferase</fullName>
        <shortName evidence="7">GPATase</shortName>
    </alternativeName>
</protein>
<gene>
    <name evidence="7 13" type="primary">purF</name>
    <name evidence="13" type="ORF">DTL3_1416</name>
</gene>
<dbReference type="InterPro" id="IPR029055">
    <property type="entry name" value="Ntn_hydrolases_N"/>
</dbReference>
<dbReference type="Gene3D" id="3.40.50.2020">
    <property type="match status" value="1"/>
</dbReference>
<dbReference type="AlphaFoldDB" id="A0A0C7P307"/>
<evidence type="ECO:0000256" key="5">
    <source>
        <dbReference type="ARBA" id="ARBA00022755"/>
    </source>
</evidence>
<dbReference type="NCBIfam" id="TIGR01134">
    <property type="entry name" value="purF"/>
    <property type="match status" value="1"/>
</dbReference>
<comment type="cofactor">
    <cofactor evidence="7 10">
        <name>Mg(2+)</name>
        <dbReference type="ChEBI" id="CHEBI:18420"/>
    </cofactor>
    <text evidence="7 10">Binds 1 Mg(2+) ion per subunit.</text>
</comment>
<accession>A0A0C7P307</accession>
<evidence type="ECO:0000313" key="14">
    <source>
        <dbReference type="Proteomes" id="UP000032809"/>
    </source>
</evidence>
<feature type="binding site" evidence="11">
    <location>
        <position position="396"/>
    </location>
    <ligand>
        <name>[4Fe-4S] cluster</name>
        <dbReference type="ChEBI" id="CHEBI:49883"/>
    </ligand>
</feature>
<dbReference type="UniPathway" id="UPA00074">
    <property type="reaction ID" value="UER00124"/>
</dbReference>
<evidence type="ECO:0000256" key="4">
    <source>
        <dbReference type="ARBA" id="ARBA00022679"/>
    </source>
</evidence>
<dbReference type="GO" id="GO:0051536">
    <property type="term" value="F:iron-sulfur cluster binding"/>
    <property type="evidence" value="ECO:0007669"/>
    <property type="project" value="UniProtKB-KW"/>
</dbReference>
<reference evidence="14" key="1">
    <citation type="submission" date="2014-11" db="EMBL/GenBank/DDBJ databases">
        <authorList>
            <person name="Wibberg D."/>
        </authorList>
    </citation>
    <scope>NUCLEOTIDE SEQUENCE [LARGE SCALE GENOMIC DNA]</scope>
    <source>
        <strain evidence="14">L3</strain>
    </source>
</reference>
<dbReference type="HOGENOM" id="CLU_022389_3_1_0"/>
<keyword evidence="6 7" id="KW-0315">Glutamine amidotransferase</keyword>
<keyword evidence="11" id="KW-0411">Iron-sulfur</keyword>
<keyword evidence="5 7" id="KW-0658">Purine biosynthesis</keyword>
<name>A0A0C7P307_DEFTU</name>
<comment type="cofactor">
    <cofactor evidence="11">
        <name>[4Fe-4S] cluster</name>
        <dbReference type="ChEBI" id="CHEBI:49883"/>
    </cofactor>
    <text evidence="11">Binds 1 [4Fe-4S] cluster per subunit.</text>
</comment>
<dbReference type="HAMAP" id="MF_01931">
    <property type="entry name" value="PurF"/>
    <property type="match status" value="1"/>
</dbReference>
<evidence type="ECO:0000256" key="11">
    <source>
        <dbReference type="PIRSR" id="PIRSR000485-3"/>
    </source>
</evidence>
<dbReference type="GO" id="GO:0004044">
    <property type="term" value="F:amidophosphoribosyltransferase activity"/>
    <property type="evidence" value="ECO:0007669"/>
    <property type="project" value="UniProtKB-UniRule"/>
</dbReference>
<dbReference type="GO" id="GO:0006189">
    <property type="term" value="P:'de novo' IMP biosynthetic process"/>
    <property type="evidence" value="ECO:0007669"/>
    <property type="project" value="UniProtKB-UniRule"/>
</dbReference>
<dbReference type="OrthoDB" id="9801213at2"/>
<comment type="caution">
    <text evidence="7">Lacks conserved residue(s) required for the propagation of feature annotation.</text>
</comment>
<dbReference type="PROSITE" id="PS51278">
    <property type="entry name" value="GATASE_TYPE_2"/>
    <property type="match status" value="1"/>
</dbReference>
<dbReference type="KEGG" id="dtn:DTL3_1416"/>
<evidence type="ECO:0000256" key="8">
    <source>
        <dbReference type="PIRNR" id="PIRNR000485"/>
    </source>
</evidence>
<dbReference type="InterPro" id="IPR005854">
    <property type="entry name" value="PurF"/>
</dbReference>
<dbReference type="InterPro" id="IPR029057">
    <property type="entry name" value="PRTase-like"/>
</dbReference>
<dbReference type="STRING" id="1006576.DTL3_1416"/>
<keyword evidence="11" id="KW-0408">Iron</keyword>
<dbReference type="Proteomes" id="UP000032809">
    <property type="component" value="Chromosome I"/>
</dbReference>
<dbReference type="Pfam" id="PF00156">
    <property type="entry name" value="Pribosyltran"/>
    <property type="match status" value="1"/>
</dbReference>
<dbReference type="InterPro" id="IPR017932">
    <property type="entry name" value="GATase_2_dom"/>
</dbReference>
<evidence type="ECO:0000313" key="13">
    <source>
        <dbReference type="EMBL" id="CEP78710.1"/>
    </source>
</evidence>
<dbReference type="PATRIC" id="fig|1006576.9.peg.1414"/>
<feature type="binding site" evidence="11">
    <location>
        <position position="447"/>
    </location>
    <ligand>
        <name>[4Fe-4S] cluster</name>
        <dbReference type="ChEBI" id="CHEBI:49883"/>
    </ligand>
</feature>
<evidence type="ECO:0000256" key="2">
    <source>
        <dbReference type="ARBA" id="ARBA00010138"/>
    </source>
</evidence>
<feature type="binding site" evidence="11">
    <location>
        <position position="250"/>
    </location>
    <ligand>
        <name>[4Fe-4S] cluster</name>
        <dbReference type="ChEBI" id="CHEBI:49883"/>
    </ligand>
</feature>
<dbReference type="EMBL" id="LN824141">
    <property type="protein sequence ID" value="CEP78710.1"/>
    <property type="molecule type" value="Genomic_DNA"/>
</dbReference>
<comment type="similarity">
    <text evidence="2 7 8">In the C-terminal section; belongs to the purine/pyrimidine phosphoribosyltransferase family.</text>
</comment>
<evidence type="ECO:0000256" key="7">
    <source>
        <dbReference type="HAMAP-Rule" id="MF_01931"/>
    </source>
</evidence>
<keyword evidence="4 7" id="KW-0808">Transferase</keyword>
<feature type="binding site" evidence="7 10">
    <location>
        <position position="360"/>
    </location>
    <ligand>
        <name>Mg(2+)</name>
        <dbReference type="ChEBI" id="CHEBI:18420"/>
    </ligand>
</feature>
<keyword evidence="7 10" id="KW-0479">Metal-binding</keyword>
<dbReference type="GO" id="GO:0000287">
    <property type="term" value="F:magnesium ion binding"/>
    <property type="evidence" value="ECO:0007669"/>
    <property type="project" value="UniProtKB-UniRule"/>
</dbReference>
<dbReference type="CDD" id="cd06223">
    <property type="entry name" value="PRTases_typeI"/>
    <property type="match status" value="1"/>
</dbReference>
<evidence type="ECO:0000256" key="10">
    <source>
        <dbReference type="PIRSR" id="PIRSR000485-2"/>
    </source>
</evidence>
<organism evidence="13 14">
    <name type="scientific">Defluviitoga tunisiensis</name>
    <dbReference type="NCBI Taxonomy" id="1006576"/>
    <lineage>
        <taxon>Bacteria</taxon>
        <taxon>Thermotogati</taxon>
        <taxon>Thermotogota</taxon>
        <taxon>Thermotogae</taxon>
        <taxon>Petrotogales</taxon>
        <taxon>Petrotogaceae</taxon>
        <taxon>Defluviitoga</taxon>
    </lineage>
</organism>
<dbReference type="EC" id="2.4.2.14" evidence="7"/>
<evidence type="ECO:0000256" key="9">
    <source>
        <dbReference type="PIRSR" id="PIRSR000485-1"/>
    </source>
</evidence>
<keyword evidence="7 10" id="KW-0460">Magnesium</keyword>
<comment type="function">
    <text evidence="7">Catalyzes the formation of phosphoribosylamine from phosphoribosylpyrophosphate (PRPP) and glutamine.</text>
</comment>
<evidence type="ECO:0000259" key="12">
    <source>
        <dbReference type="PROSITE" id="PS51278"/>
    </source>
</evidence>
<dbReference type="InterPro" id="IPR000836">
    <property type="entry name" value="PRTase_dom"/>
</dbReference>
<feature type="active site" description="Nucleophile" evidence="7 9">
    <location>
        <position position="6"/>
    </location>
</feature>
<keyword evidence="14" id="KW-1185">Reference proteome</keyword>
<proteinExistence type="inferred from homology"/>
<dbReference type="PANTHER" id="PTHR11907">
    <property type="entry name" value="AMIDOPHOSPHORIBOSYLTRANSFERASE"/>
    <property type="match status" value="1"/>
</dbReference>
<evidence type="ECO:0000256" key="1">
    <source>
        <dbReference type="ARBA" id="ARBA00005209"/>
    </source>
</evidence>
<comment type="pathway">
    <text evidence="1 7 8">Purine metabolism; IMP biosynthesis via de novo pathway; N(1)-(5-phospho-D-ribosyl)glycinamide from 5-phospho-alpha-D-ribose 1-diphosphate: step 1/2.</text>
</comment>